<comment type="function">
    <text evidence="1">Is involved in generating a small heat-stable compound (Nod), an acylated oligomer of N-acetylglucosamine, that stimulates mitosis in various plant protoplasts.</text>
</comment>
<dbReference type="PANTHER" id="PTHR43123:SF1">
    <property type="entry name" value="POLYSACCHARIDE DEACETYLASE-RELATED"/>
    <property type="match status" value="1"/>
</dbReference>
<protein>
    <recommendedName>
        <fullName evidence="3">Chitooligosaccharide deacetylase</fullName>
    </recommendedName>
    <alternativeName>
        <fullName evidence="4">Nodulation protein B</fullName>
    </alternativeName>
</protein>
<dbReference type="AlphaFoldDB" id="A0A5C8PIU8"/>
<evidence type="ECO:0000259" key="5">
    <source>
        <dbReference type="PROSITE" id="PS51677"/>
    </source>
</evidence>
<dbReference type="InterPro" id="IPR002509">
    <property type="entry name" value="NODB_dom"/>
</dbReference>
<evidence type="ECO:0000313" key="7">
    <source>
        <dbReference type="Proteomes" id="UP000321638"/>
    </source>
</evidence>
<evidence type="ECO:0000256" key="4">
    <source>
        <dbReference type="ARBA" id="ARBA00032976"/>
    </source>
</evidence>
<dbReference type="EMBL" id="VDUZ01000023">
    <property type="protein sequence ID" value="TXL73740.1"/>
    <property type="molecule type" value="Genomic_DNA"/>
</dbReference>
<feature type="domain" description="NodB homology" evidence="5">
    <location>
        <begin position="66"/>
        <end position="283"/>
    </location>
</feature>
<gene>
    <name evidence="6" type="ORF">FHP25_20250</name>
</gene>
<comment type="similarity">
    <text evidence="2">Belongs to the polysaccharide deacetylase family.</text>
</comment>
<keyword evidence="7" id="KW-1185">Reference proteome</keyword>
<evidence type="ECO:0000256" key="2">
    <source>
        <dbReference type="ARBA" id="ARBA00010973"/>
    </source>
</evidence>
<dbReference type="Gene3D" id="3.20.20.370">
    <property type="entry name" value="Glycoside hydrolase/deacetylase"/>
    <property type="match status" value="1"/>
</dbReference>
<dbReference type="OrthoDB" id="9787041at2"/>
<accession>A0A5C8PIU8</accession>
<name>A0A5C8PIU8_9HYPH</name>
<sequence>MAHERDLVGYGGRPPDPKWPNRARLAVNFVLNYEEGSEYSVANGDAFSETTLTDAGAGRTIKGRDLGAESLFEYGSRSGFWRVHRIMRERQAPMTVYGCAMALEQNPAAAAAIRDSGWDLAGHGWRWMNHFDLEEAQERDLIRQSIASFQNMVGQRPYGWYCRYAPSTNTRRLLVEEGGFLYDSDSYADDLPYWTTVAGKAHLIIPYTMSTNDQMFYRGNFGKAEDWFQFIRDAVDVLYREGRTQPKMLSIGLHARIIGHPARASALERLLDYLGGFPDIWITRRKDIAEHWIATHPAPDRR</sequence>
<reference evidence="6 7" key="1">
    <citation type="submission" date="2019-06" db="EMBL/GenBank/DDBJ databases">
        <title>New taxonomy in bacterial strain CC-CFT640, isolated from vineyard.</title>
        <authorList>
            <person name="Lin S.-Y."/>
            <person name="Tsai C.-F."/>
            <person name="Young C.-C."/>
        </authorList>
    </citation>
    <scope>NUCLEOTIDE SEQUENCE [LARGE SCALE GENOMIC DNA]</scope>
    <source>
        <strain evidence="6 7">CC-CFT640</strain>
    </source>
</reference>
<dbReference type="RefSeq" id="WP_147848784.1">
    <property type="nucleotide sequence ID" value="NZ_VDUZ01000023.1"/>
</dbReference>
<proteinExistence type="inferred from homology"/>
<dbReference type="Proteomes" id="UP000321638">
    <property type="component" value="Unassembled WGS sequence"/>
</dbReference>
<dbReference type="GO" id="GO:0005975">
    <property type="term" value="P:carbohydrate metabolic process"/>
    <property type="evidence" value="ECO:0007669"/>
    <property type="project" value="InterPro"/>
</dbReference>
<evidence type="ECO:0000256" key="1">
    <source>
        <dbReference type="ARBA" id="ARBA00003236"/>
    </source>
</evidence>
<dbReference type="Pfam" id="PF01522">
    <property type="entry name" value="Polysacc_deac_1"/>
    <property type="match status" value="1"/>
</dbReference>
<dbReference type="InterPro" id="IPR011330">
    <property type="entry name" value="Glyco_hydro/deAcase_b/a-brl"/>
</dbReference>
<evidence type="ECO:0000313" key="6">
    <source>
        <dbReference type="EMBL" id="TXL73740.1"/>
    </source>
</evidence>
<evidence type="ECO:0000256" key="3">
    <source>
        <dbReference type="ARBA" id="ARBA00020071"/>
    </source>
</evidence>
<dbReference type="PROSITE" id="PS51677">
    <property type="entry name" value="NODB"/>
    <property type="match status" value="1"/>
</dbReference>
<organism evidence="6 7">
    <name type="scientific">Vineibacter terrae</name>
    <dbReference type="NCBI Taxonomy" id="2586908"/>
    <lineage>
        <taxon>Bacteria</taxon>
        <taxon>Pseudomonadati</taxon>
        <taxon>Pseudomonadota</taxon>
        <taxon>Alphaproteobacteria</taxon>
        <taxon>Hyphomicrobiales</taxon>
        <taxon>Vineibacter</taxon>
    </lineage>
</organism>
<comment type="caution">
    <text evidence="6">The sequence shown here is derived from an EMBL/GenBank/DDBJ whole genome shotgun (WGS) entry which is preliminary data.</text>
</comment>
<dbReference type="PANTHER" id="PTHR43123">
    <property type="entry name" value="POLYSACCHARIDE DEACETYLASE-RELATED"/>
    <property type="match status" value="1"/>
</dbReference>
<dbReference type="SUPFAM" id="SSF88713">
    <property type="entry name" value="Glycoside hydrolase/deacetylase"/>
    <property type="match status" value="1"/>
</dbReference>
<dbReference type="GO" id="GO:0016810">
    <property type="term" value="F:hydrolase activity, acting on carbon-nitrogen (but not peptide) bonds"/>
    <property type="evidence" value="ECO:0007669"/>
    <property type="project" value="InterPro"/>
</dbReference>